<protein>
    <submittedName>
        <fullName evidence="1">Uncharacterized protein</fullName>
    </submittedName>
</protein>
<organism evidence="1 2">
    <name type="scientific">Paenibacillus sophorae</name>
    <dbReference type="NCBI Taxonomy" id="1333845"/>
    <lineage>
        <taxon>Bacteria</taxon>
        <taxon>Bacillati</taxon>
        <taxon>Bacillota</taxon>
        <taxon>Bacilli</taxon>
        <taxon>Bacillales</taxon>
        <taxon>Paenibacillaceae</taxon>
        <taxon>Paenibacillus</taxon>
    </lineage>
</organism>
<name>A0A1H8IMV5_9BACL</name>
<accession>A0A1H8IMV5</accession>
<dbReference type="AlphaFoldDB" id="A0A1H8IMV5"/>
<gene>
    <name evidence="1" type="ORF">SAMN04487895_102259</name>
</gene>
<dbReference type="EMBL" id="FODH01000002">
    <property type="protein sequence ID" value="SEN69904.1"/>
    <property type="molecule type" value="Genomic_DNA"/>
</dbReference>
<proteinExistence type="predicted"/>
<dbReference type="STRING" id="1333845.SAMN04487895_102259"/>
<sequence length="39" mass="4489">MLGTERAWSASIKPIRVIQTDVLDKMTEIPQSYFTFCLV</sequence>
<evidence type="ECO:0000313" key="1">
    <source>
        <dbReference type="EMBL" id="SEN69904.1"/>
    </source>
</evidence>
<dbReference type="Proteomes" id="UP000198809">
    <property type="component" value="Unassembled WGS sequence"/>
</dbReference>
<reference evidence="1 2" key="1">
    <citation type="submission" date="2016-10" db="EMBL/GenBank/DDBJ databases">
        <authorList>
            <person name="de Groot N.N."/>
        </authorList>
    </citation>
    <scope>NUCLEOTIDE SEQUENCE [LARGE SCALE GENOMIC DNA]</scope>
    <source>
        <strain evidence="1 2">CGMCC 1.10238</strain>
    </source>
</reference>
<evidence type="ECO:0000313" key="2">
    <source>
        <dbReference type="Proteomes" id="UP000198809"/>
    </source>
</evidence>